<proteinExistence type="predicted"/>
<reference evidence="1" key="1">
    <citation type="submission" date="2020-03" db="EMBL/GenBank/DDBJ databases">
        <title>The deep terrestrial virosphere.</title>
        <authorList>
            <person name="Holmfeldt K."/>
            <person name="Nilsson E."/>
            <person name="Simone D."/>
            <person name="Lopez-Fernandez M."/>
            <person name="Wu X."/>
            <person name="de Brujin I."/>
            <person name="Lundin D."/>
            <person name="Andersson A."/>
            <person name="Bertilsson S."/>
            <person name="Dopson M."/>
        </authorList>
    </citation>
    <scope>NUCLEOTIDE SEQUENCE</scope>
    <source>
        <strain evidence="1">MM415B01510</strain>
    </source>
</reference>
<organism evidence="1">
    <name type="scientific">viral metagenome</name>
    <dbReference type="NCBI Taxonomy" id="1070528"/>
    <lineage>
        <taxon>unclassified sequences</taxon>
        <taxon>metagenomes</taxon>
        <taxon>organismal metagenomes</taxon>
    </lineage>
</organism>
<dbReference type="EMBL" id="MT141304">
    <property type="protein sequence ID" value="QJA58030.1"/>
    <property type="molecule type" value="Genomic_DNA"/>
</dbReference>
<dbReference type="AlphaFoldDB" id="A0A6M3IK93"/>
<protein>
    <submittedName>
        <fullName evidence="1">Uncharacterized protein</fullName>
    </submittedName>
</protein>
<gene>
    <name evidence="1" type="ORF">MM415B01510_0019</name>
</gene>
<evidence type="ECO:0000313" key="1">
    <source>
        <dbReference type="EMBL" id="QJA58030.1"/>
    </source>
</evidence>
<name>A0A6M3IK93_9ZZZZ</name>
<sequence length="284" mass="30806">MMKKTFLILFLFANLIISQEKIHYDQGNSSSTVLDSSATFTGTAINLTKFENWNSISVGVLCDHAGATAYNNNTLTIKFSSDGTYYDNQHSYSIPDSTYKFYSLPIQGKWMQVTFANDTVAQDEFRLQTLIYPESISNYAILVDSNGTIITQLPVTTTSADVITVQQTTHDSLNANANLQVGDADVSNSNPVPVTNVGLSTDSTFTLSVSGTATQLPSIACKKVNITHVTGGETIYLISSSAGTTANGYPIMPFDMVTRYPANANQYYLISDGTAVDARITIEN</sequence>
<accession>A0A6M3IK93</accession>